<evidence type="ECO:0000313" key="1">
    <source>
        <dbReference type="EMBL" id="KAK6334183.1"/>
    </source>
</evidence>
<dbReference type="PANTHER" id="PTHR36423:SF2">
    <property type="entry name" value="AFR070WP"/>
    <property type="match status" value="1"/>
</dbReference>
<dbReference type="InterPro" id="IPR023389">
    <property type="entry name" value="DOPA-like_sf"/>
</dbReference>
<dbReference type="InterPro" id="IPR014980">
    <property type="entry name" value="DOPA_dioxygen"/>
</dbReference>
<keyword evidence="2" id="KW-1185">Reference proteome</keyword>
<sequence>MTVVFYPPSYPRLIEGTPYASAPPLPTTFNADGKSLQNPTPESLSTAYTEFPDPIRKVPGMESFDVHIYYHEPNKQQKEFARSLWERIRYEFPELKCHRFWEKPIGPHLTAMFEVNLFTPAQFGAFVPWLMMHRGPLSALVHPHTGDELHDHLVSGFWLGEKMPIDITRLDFELEKETLVVDWPKIKSS</sequence>
<protein>
    <submittedName>
        <fullName evidence="1">Uncharacterized protein</fullName>
    </submittedName>
</protein>
<dbReference type="Pfam" id="PF08883">
    <property type="entry name" value="DOPA_dioxygen"/>
    <property type="match status" value="1"/>
</dbReference>
<dbReference type="PANTHER" id="PTHR36423">
    <property type="entry name" value="AFR070WP"/>
    <property type="match status" value="1"/>
</dbReference>
<dbReference type="SUPFAM" id="SSF143410">
    <property type="entry name" value="DOPA-like"/>
    <property type="match status" value="1"/>
</dbReference>
<comment type="caution">
    <text evidence="1">The sequence shown here is derived from an EMBL/GenBank/DDBJ whole genome shotgun (WGS) entry which is preliminary data.</text>
</comment>
<dbReference type="EMBL" id="JAVHNQ010000013">
    <property type="protein sequence ID" value="KAK6334183.1"/>
    <property type="molecule type" value="Genomic_DNA"/>
</dbReference>
<organism evidence="1 2">
    <name type="scientific">Orbilia brochopaga</name>
    <dbReference type="NCBI Taxonomy" id="3140254"/>
    <lineage>
        <taxon>Eukaryota</taxon>
        <taxon>Fungi</taxon>
        <taxon>Dikarya</taxon>
        <taxon>Ascomycota</taxon>
        <taxon>Pezizomycotina</taxon>
        <taxon>Orbiliomycetes</taxon>
        <taxon>Orbiliales</taxon>
        <taxon>Orbiliaceae</taxon>
        <taxon>Orbilia</taxon>
    </lineage>
</organism>
<proteinExistence type="predicted"/>
<gene>
    <name evidence="1" type="ORF">TWF696_002684</name>
</gene>
<reference evidence="1 2" key="1">
    <citation type="submission" date="2019-10" db="EMBL/GenBank/DDBJ databases">
        <authorList>
            <person name="Palmer J.M."/>
        </authorList>
    </citation>
    <scope>NUCLEOTIDE SEQUENCE [LARGE SCALE GENOMIC DNA]</scope>
    <source>
        <strain evidence="1 2">TWF696</strain>
    </source>
</reference>
<accession>A0AAV9U693</accession>
<dbReference type="Gene3D" id="3.30.70.1240">
    <property type="entry name" value="DOPA-like domains"/>
    <property type="match status" value="1"/>
</dbReference>
<dbReference type="Proteomes" id="UP001375240">
    <property type="component" value="Unassembled WGS sequence"/>
</dbReference>
<evidence type="ECO:0000313" key="2">
    <source>
        <dbReference type="Proteomes" id="UP001375240"/>
    </source>
</evidence>
<dbReference type="AlphaFoldDB" id="A0AAV9U693"/>
<name>A0AAV9U693_9PEZI</name>